<evidence type="ECO:0000256" key="1">
    <source>
        <dbReference type="ARBA" id="ARBA00009437"/>
    </source>
</evidence>
<comment type="similarity">
    <text evidence="1">Belongs to the LysR transcriptional regulatory family.</text>
</comment>
<feature type="domain" description="HTH lysR-type" evidence="5">
    <location>
        <begin position="1"/>
        <end position="58"/>
    </location>
</feature>
<dbReference type="Gene3D" id="1.10.10.10">
    <property type="entry name" value="Winged helix-like DNA-binding domain superfamily/Winged helix DNA-binding domain"/>
    <property type="match status" value="1"/>
</dbReference>
<dbReference type="InterPro" id="IPR036388">
    <property type="entry name" value="WH-like_DNA-bd_sf"/>
</dbReference>
<name>A0ABW8TEE7_9CLOT</name>
<dbReference type="Proteomes" id="UP001623592">
    <property type="component" value="Unassembled WGS sequence"/>
</dbReference>
<gene>
    <name evidence="6" type="ORF">ACJDT4_10290</name>
</gene>
<dbReference type="Pfam" id="PF03466">
    <property type="entry name" value="LysR_substrate"/>
    <property type="match status" value="1"/>
</dbReference>
<keyword evidence="7" id="KW-1185">Reference proteome</keyword>
<dbReference type="Pfam" id="PF00126">
    <property type="entry name" value="HTH_1"/>
    <property type="match status" value="1"/>
</dbReference>
<organism evidence="6 7">
    <name type="scientific">Clostridium neuense</name>
    <dbReference type="NCBI Taxonomy" id="1728934"/>
    <lineage>
        <taxon>Bacteria</taxon>
        <taxon>Bacillati</taxon>
        <taxon>Bacillota</taxon>
        <taxon>Clostridia</taxon>
        <taxon>Eubacteriales</taxon>
        <taxon>Clostridiaceae</taxon>
        <taxon>Clostridium</taxon>
    </lineage>
</organism>
<dbReference type="CDD" id="cd05466">
    <property type="entry name" value="PBP2_LTTR_substrate"/>
    <property type="match status" value="1"/>
</dbReference>
<dbReference type="Gene3D" id="3.40.190.10">
    <property type="entry name" value="Periplasmic binding protein-like II"/>
    <property type="match status" value="2"/>
</dbReference>
<keyword evidence="2" id="KW-0805">Transcription regulation</keyword>
<evidence type="ECO:0000256" key="4">
    <source>
        <dbReference type="ARBA" id="ARBA00023163"/>
    </source>
</evidence>
<keyword evidence="4" id="KW-0804">Transcription</keyword>
<dbReference type="PROSITE" id="PS50931">
    <property type="entry name" value="HTH_LYSR"/>
    <property type="match status" value="1"/>
</dbReference>
<dbReference type="InterPro" id="IPR050950">
    <property type="entry name" value="HTH-type_LysR_regulators"/>
</dbReference>
<evidence type="ECO:0000313" key="7">
    <source>
        <dbReference type="Proteomes" id="UP001623592"/>
    </source>
</evidence>
<dbReference type="InterPro" id="IPR005119">
    <property type="entry name" value="LysR_subst-bd"/>
</dbReference>
<evidence type="ECO:0000313" key="6">
    <source>
        <dbReference type="EMBL" id="MFL0250810.1"/>
    </source>
</evidence>
<dbReference type="SUPFAM" id="SSF53850">
    <property type="entry name" value="Periplasmic binding protein-like II"/>
    <property type="match status" value="1"/>
</dbReference>
<sequence length="293" mass="32887">MDIKQLKYFYTIAEEGQITNAAKRLHIAQPPLSYQLKNLENELGVKLVERGSHHIKLTDAGLMLYKRAKQILTLTEATVDELKDFKKGTYGTLSIGTVSSSGASLLTGRLNTFHDKYPFVNFDIHEGNTYELLEILDKGIIEIAIVRTPFNTSGLNAIYLPKEPMVAAMINELNWNDSKVINITELNNKPIIFYKRFEKLILKACDDCNFEPTVFCKNDDARTSLLWANSGLGIAVVPKSSLRLIGSSNLIFKEINNEMLSTQIAAIWSKTGYLSSAGKNFLQLFKDNGKNEK</sequence>
<protein>
    <submittedName>
        <fullName evidence="6">LysR family transcriptional regulator</fullName>
    </submittedName>
</protein>
<dbReference type="SUPFAM" id="SSF46785">
    <property type="entry name" value="Winged helix' DNA-binding domain"/>
    <property type="match status" value="1"/>
</dbReference>
<evidence type="ECO:0000256" key="3">
    <source>
        <dbReference type="ARBA" id="ARBA00023125"/>
    </source>
</evidence>
<reference evidence="6 7" key="1">
    <citation type="submission" date="2024-11" db="EMBL/GenBank/DDBJ databases">
        <authorList>
            <person name="Heng Y.C."/>
            <person name="Lim A.C.H."/>
            <person name="Lee J.K.Y."/>
            <person name="Kittelmann S."/>
        </authorList>
    </citation>
    <scope>NUCLEOTIDE SEQUENCE [LARGE SCALE GENOMIC DNA]</scope>
    <source>
        <strain evidence="6 7">WILCCON 0114</strain>
    </source>
</reference>
<evidence type="ECO:0000259" key="5">
    <source>
        <dbReference type="PROSITE" id="PS50931"/>
    </source>
</evidence>
<dbReference type="PANTHER" id="PTHR30419:SF28">
    <property type="entry name" value="HTH-TYPE TRANSCRIPTIONAL REGULATOR BSDA"/>
    <property type="match status" value="1"/>
</dbReference>
<comment type="caution">
    <text evidence="6">The sequence shown here is derived from an EMBL/GenBank/DDBJ whole genome shotgun (WGS) entry which is preliminary data.</text>
</comment>
<dbReference type="EMBL" id="JBJIAA010000007">
    <property type="protein sequence ID" value="MFL0250810.1"/>
    <property type="molecule type" value="Genomic_DNA"/>
</dbReference>
<dbReference type="PANTHER" id="PTHR30419">
    <property type="entry name" value="HTH-TYPE TRANSCRIPTIONAL REGULATOR YBHD"/>
    <property type="match status" value="1"/>
</dbReference>
<evidence type="ECO:0000256" key="2">
    <source>
        <dbReference type="ARBA" id="ARBA00023015"/>
    </source>
</evidence>
<keyword evidence="3" id="KW-0238">DNA-binding</keyword>
<dbReference type="InterPro" id="IPR000847">
    <property type="entry name" value="LysR_HTH_N"/>
</dbReference>
<accession>A0ABW8TEE7</accession>
<dbReference type="InterPro" id="IPR036390">
    <property type="entry name" value="WH_DNA-bd_sf"/>
</dbReference>
<proteinExistence type="inferred from homology"/>
<dbReference type="RefSeq" id="WP_406787498.1">
    <property type="nucleotide sequence ID" value="NZ_JBJIAA010000007.1"/>
</dbReference>
<dbReference type="PRINTS" id="PR00039">
    <property type="entry name" value="HTHLYSR"/>
</dbReference>